<keyword evidence="1" id="KW-0472">Membrane</keyword>
<organism evidence="2 3">
    <name type="scientific">Kalmanozyma brasiliensis (strain GHG001)</name>
    <name type="common">Yeast</name>
    <name type="synonym">Pseudozyma brasiliensis</name>
    <dbReference type="NCBI Taxonomy" id="1365824"/>
    <lineage>
        <taxon>Eukaryota</taxon>
        <taxon>Fungi</taxon>
        <taxon>Dikarya</taxon>
        <taxon>Basidiomycota</taxon>
        <taxon>Ustilaginomycotina</taxon>
        <taxon>Ustilaginomycetes</taxon>
        <taxon>Ustilaginales</taxon>
        <taxon>Ustilaginaceae</taxon>
        <taxon>Kalmanozyma</taxon>
    </lineage>
</organism>
<sequence length="86" mass="10357">MTIVHFVRESSIIDILYKTMHFIYFDDILDYMSADPHNQRFFAYLRIGISSYLLINFWFTRIQANKSAIKALVLVLYYMLHMINKI</sequence>
<evidence type="ECO:0000313" key="2">
    <source>
        <dbReference type="EMBL" id="EST06746.1"/>
    </source>
</evidence>
<dbReference type="AlphaFoldDB" id="V5E8T9"/>
<keyword evidence="1" id="KW-1133">Transmembrane helix</keyword>
<reference evidence="3" key="1">
    <citation type="journal article" date="2013" name="Genome Announc.">
        <title>Draft genome sequence of Pseudozyma brasiliensis sp. nov. strain GHG001, a high producer of endo-1,4-xylanase isolated from an insect pest of sugarcane.</title>
        <authorList>
            <person name="Oliveira J.V.D.C."/>
            <person name="dos Santos R.A.C."/>
            <person name="Borges T.A."/>
            <person name="Riano-Pachon D.M."/>
            <person name="Goldman G.H."/>
        </authorList>
    </citation>
    <scope>NUCLEOTIDE SEQUENCE [LARGE SCALE GENOMIC DNA]</scope>
    <source>
        <strain evidence="3">GHG001</strain>
    </source>
</reference>
<dbReference type="EMBL" id="KI545869">
    <property type="protein sequence ID" value="EST06746.1"/>
    <property type="molecule type" value="Genomic_DNA"/>
</dbReference>
<name>V5E8T9_KALBG</name>
<dbReference type="STRING" id="1365824.V5E8T9"/>
<keyword evidence="1" id="KW-0812">Transmembrane</keyword>
<protein>
    <submittedName>
        <fullName evidence="2">Uncharacterized protein</fullName>
    </submittedName>
</protein>
<evidence type="ECO:0000313" key="3">
    <source>
        <dbReference type="Proteomes" id="UP000019377"/>
    </source>
</evidence>
<feature type="transmembrane region" description="Helical" evidence="1">
    <location>
        <begin position="41"/>
        <end position="60"/>
    </location>
</feature>
<gene>
    <name evidence="2" type="ORF">PSEUBRA_SCAF26g01432</name>
</gene>
<accession>V5E8T9</accession>
<evidence type="ECO:0000256" key="1">
    <source>
        <dbReference type="SAM" id="Phobius"/>
    </source>
</evidence>
<keyword evidence="3" id="KW-1185">Reference proteome</keyword>
<feature type="non-terminal residue" evidence="2">
    <location>
        <position position="86"/>
    </location>
</feature>
<dbReference type="Proteomes" id="UP000019377">
    <property type="component" value="Unassembled WGS sequence"/>
</dbReference>
<dbReference type="eggNOG" id="KOG4668">
    <property type="taxonomic scope" value="Eukaryota"/>
</dbReference>
<dbReference type="HOGENOM" id="CLU_2504006_0_0_1"/>
<proteinExistence type="predicted"/>